<keyword evidence="3" id="KW-1185">Reference proteome</keyword>
<gene>
    <name evidence="2" type="ORF">CEXT_502191</name>
</gene>
<evidence type="ECO:0000256" key="1">
    <source>
        <dbReference type="SAM" id="MobiDB-lite"/>
    </source>
</evidence>
<dbReference type="Proteomes" id="UP001054945">
    <property type="component" value="Unassembled WGS sequence"/>
</dbReference>
<name>A0AAV4U8W4_CAEEX</name>
<proteinExistence type="predicted"/>
<comment type="caution">
    <text evidence="2">The sequence shown here is derived from an EMBL/GenBank/DDBJ whole genome shotgun (WGS) entry which is preliminary data.</text>
</comment>
<accession>A0AAV4U8W4</accession>
<dbReference type="EMBL" id="BPLR01012482">
    <property type="protein sequence ID" value="GIY54206.1"/>
    <property type="molecule type" value="Genomic_DNA"/>
</dbReference>
<dbReference type="AlphaFoldDB" id="A0AAV4U8W4"/>
<protein>
    <submittedName>
        <fullName evidence="2">Uncharacterized protein</fullName>
    </submittedName>
</protein>
<sequence>MCHPKGRHKAPVEKLHLIPPAPNPKANRERGLIMSPERSKRTFVIGSKHQDTRSTVDNSFDVVSPERPCLRTPAPVVDTRNSTATVTRYVCTEERNSTRESMDIV</sequence>
<evidence type="ECO:0000313" key="3">
    <source>
        <dbReference type="Proteomes" id="UP001054945"/>
    </source>
</evidence>
<reference evidence="2 3" key="1">
    <citation type="submission" date="2021-06" db="EMBL/GenBank/DDBJ databases">
        <title>Caerostris extrusa draft genome.</title>
        <authorList>
            <person name="Kono N."/>
            <person name="Arakawa K."/>
        </authorList>
    </citation>
    <scope>NUCLEOTIDE SEQUENCE [LARGE SCALE GENOMIC DNA]</scope>
</reference>
<organism evidence="2 3">
    <name type="scientific">Caerostris extrusa</name>
    <name type="common">Bark spider</name>
    <name type="synonym">Caerostris bankana</name>
    <dbReference type="NCBI Taxonomy" id="172846"/>
    <lineage>
        <taxon>Eukaryota</taxon>
        <taxon>Metazoa</taxon>
        <taxon>Ecdysozoa</taxon>
        <taxon>Arthropoda</taxon>
        <taxon>Chelicerata</taxon>
        <taxon>Arachnida</taxon>
        <taxon>Araneae</taxon>
        <taxon>Araneomorphae</taxon>
        <taxon>Entelegynae</taxon>
        <taxon>Araneoidea</taxon>
        <taxon>Araneidae</taxon>
        <taxon>Caerostris</taxon>
    </lineage>
</organism>
<feature type="region of interest" description="Disordered" evidence="1">
    <location>
        <begin position="1"/>
        <end position="31"/>
    </location>
</feature>
<evidence type="ECO:0000313" key="2">
    <source>
        <dbReference type="EMBL" id="GIY54206.1"/>
    </source>
</evidence>